<feature type="compositionally biased region" description="Basic and acidic residues" evidence="1">
    <location>
        <begin position="18"/>
        <end position="29"/>
    </location>
</feature>
<feature type="compositionally biased region" description="Basic residues" evidence="1">
    <location>
        <begin position="1"/>
        <end position="17"/>
    </location>
</feature>
<proteinExistence type="predicted"/>
<name>A0A4Y2FM49_ARAVE</name>
<dbReference type="EMBL" id="BGPR01174460">
    <property type="protein sequence ID" value="GBM42097.1"/>
    <property type="molecule type" value="Genomic_DNA"/>
</dbReference>
<protein>
    <submittedName>
        <fullName evidence="2">Uncharacterized protein</fullName>
    </submittedName>
</protein>
<feature type="region of interest" description="Disordered" evidence="1">
    <location>
        <begin position="1"/>
        <end position="38"/>
    </location>
</feature>
<reference evidence="2 3" key="1">
    <citation type="journal article" date="2019" name="Sci. Rep.">
        <title>Orb-weaving spider Araneus ventricosus genome elucidates the spidroin gene catalogue.</title>
        <authorList>
            <person name="Kono N."/>
            <person name="Nakamura H."/>
            <person name="Ohtoshi R."/>
            <person name="Moran D.A.P."/>
            <person name="Shinohara A."/>
            <person name="Yoshida Y."/>
            <person name="Fujiwara M."/>
            <person name="Mori M."/>
            <person name="Tomita M."/>
            <person name="Arakawa K."/>
        </authorList>
    </citation>
    <scope>NUCLEOTIDE SEQUENCE [LARGE SCALE GENOMIC DNA]</scope>
</reference>
<gene>
    <name evidence="2" type="ORF">AVEN_128530_1</name>
</gene>
<keyword evidence="3" id="KW-1185">Reference proteome</keyword>
<feature type="non-terminal residue" evidence="2">
    <location>
        <position position="1"/>
    </location>
</feature>
<evidence type="ECO:0000313" key="3">
    <source>
        <dbReference type="Proteomes" id="UP000499080"/>
    </source>
</evidence>
<sequence length="71" mass="8230">PEIRRGSPRGRRGVTRGHPRERDPNDEVHTLNSSHEMTTVINSTFNTTNEMTMEEISPEDMLRAVFPDEYM</sequence>
<comment type="caution">
    <text evidence="2">The sequence shown here is derived from an EMBL/GenBank/DDBJ whole genome shotgun (WGS) entry which is preliminary data.</text>
</comment>
<evidence type="ECO:0000256" key="1">
    <source>
        <dbReference type="SAM" id="MobiDB-lite"/>
    </source>
</evidence>
<evidence type="ECO:0000313" key="2">
    <source>
        <dbReference type="EMBL" id="GBM42097.1"/>
    </source>
</evidence>
<dbReference type="AlphaFoldDB" id="A0A4Y2FM49"/>
<organism evidence="2 3">
    <name type="scientific">Araneus ventricosus</name>
    <name type="common">Orbweaver spider</name>
    <name type="synonym">Epeira ventricosa</name>
    <dbReference type="NCBI Taxonomy" id="182803"/>
    <lineage>
        <taxon>Eukaryota</taxon>
        <taxon>Metazoa</taxon>
        <taxon>Ecdysozoa</taxon>
        <taxon>Arthropoda</taxon>
        <taxon>Chelicerata</taxon>
        <taxon>Arachnida</taxon>
        <taxon>Araneae</taxon>
        <taxon>Araneomorphae</taxon>
        <taxon>Entelegynae</taxon>
        <taxon>Araneoidea</taxon>
        <taxon>Araneidae</taxon>
        <taxon>Araneus</taxon>
    </lineage>
</organism>
<dbReference type="Proteomes" id="UP000499080">
    <property type="component" value="Unassembled WGS sequence"/>
</dbReference>
<accession>A0A4Y2FM49</accession>